<accession>A0ABW2SK44</accession>
<keyword evidence="8" id="KW-0645">Protease</keyword>
<feature type="region of interest" description="Disordered" evidence="5">
    <location>
        <begin position="1"/>
        <end position="24"/>
    </location>
</feature>
<feature type="transmembrane region" description="Helical" evidence="6">
    <location>
        <begin position="74"/>
        <end position="97"/>
    </location>
</feature>
<evidence type="ECO:0000256" key="4">
    <source>
        <dbReference type="ARBA" id="ARBA00023136"/>
    </source>
</evidence>
<reference evidence="9" key="1">
    <citation type="journal article" date="2019" name="Int. J. Syst. Evol. Microbiol.">
        <title>The Global Catalogue of Microorganisms (GCM) 10K type strain sequencing project: providing services to taxonomists for standard genome sequencing and annotation.</title>
        <authorList>
            <consortium name="The Broad Institute Genomics Platform"/>
            <consortium name="The Broad Institute Genome Sequencing Center for Infectious Disease"/>
            <person name="Wu L."/>
            <person name="Ma J."/>
        </authorList>
    </citation>
    <scope>NUCLEOTIDE SEQUENCE [LARGE SCALE GENOMIC DNA]</scope>
    <source>
        <strain evidence="9">CCUG 56698</strain>
    </source>
</reference>
<dbReference type="GO" id="GO:0008233">
    <property type="term" value="F:peptidase activity"/>
    <property type="evidence" value="ECO:0007669"/>
    <property type="project" value="UniProtKB-KW"/>
</dbReference>
<feature type="transmembrane region" description="Helical" evidence="6">
    <location>
        <begin position="104"/>
        <end position="122"/>
    </location>
</feature>
<dbReference type="GO" id="GO:0006508">
    <property type="term" value="P:proteolysis"/>
    <property type="evidence" value="ECO:0007669"/>
    <property type="project" value="UniProtKB-KW"/>
</dbReference>
<dbReference type="Gene3D" id="1.20.1540.10">
    <property type="entry name" value="Rhomboid-like"/>
    <property type="match status" value="1"/>
</dbReference>
<evidence type="ECO:0000313" key="9">
    <source>
        <dbReference type="Proteomes" id="UP001596527"/>
    </source>
</evidence>
<keyword evidence="2 6" id="KW-0812">Transmembrane</keyword>
<evidence type="ECO:0000256" key="5">
    <source>
        <dbReference type="SAM" id="MobiDB-lite"/>
    </source>
</evidence>
<feature type="transmembrane region" description="Helical" evidence="6">
    <location>
        <begin position="162"/>
        <end position="183"/>
    </location>
</feature>
<feature type="transmembrane region" description="Helical" evidence="6">
    <location>
        <begin position="128"/>
        <end position="150"/>
    </location>
</feature>
<comment type="caution">
    <text evidence="8">The sequence shown here is derived from an EMBL/GenBank/DDBJ whole genome shotgun (WGS) entry which is preliminary data.</text>
</comment>
<dbReference type="InterPro" id="IPR035952">
    <property type="entry name" value="Rhomboid-like_sf"/>
</dbReference>
<evidence type="ECO:0000256" key="2">
    <source>
        <dbReference type="ARBA" id="ARBA00022692"/>
    </source>
</evidence>
<feature type="domain" description="Peptidase S54 rhomboid" evidence="7">
    <location>
        <begin position="64"/>
        <end position="207"/>
    </location>
</feature>
<feature type="transmembrane region" description="Helical" evidence="6">
    <location>
        <begin position="31"/>
        <end position="54"/>
    </location>
</feature>
<evidence type="ECO:0000256" key="3">
    <source>
        <dbReference type="ARBA" id="ARBA00022989"/>
    </source>
</evidence>
<evidence type="ECO:0000256" key="6">
    <source>
        <dbReference type="SAM" id="Phobius"/>
    </source>
</evidence>
<dbReference type="EC" id="3.4.21.-" evidence="8"/>
<evidence type="ECO:0000256" key="1">
    <source>
        <dbReference type="ARBA" id="ARBA00004141"/>
    </source>
</evidence>
<feature type="transmembrane region" description="Helical" evidence="6">
    <location>
        <begin position="189"/>
        <end position="206"/>
    </location>
</feature>
<feature type="compositionally biased region" description="Low complexity" evidence="5">
    <location>
        <begin position="7"/>
        <end position="18"/>
    </location>
</feature>
<keyword evidence="9" id="KW-1185">Reference proteome</keyword>
<dbReference type="EMBL" id="JBHTEF010000001">
    <property type="protein sequence ID" value="MFC7580230.1"/>
    <property type="molecule type" value="Genomic_DNA"/>
</dbReference>
<evidence type="ECO:0000259" key="7">
    <source>
        <dbReference type="Pfam" id="PF01694"/>
    </source>
</evidence>
<dbReference type="PANTHER" id="PTHR43066:SF11">
    <property type="entry name" value="PEPTIDASE S54 RHOMBOID DOMAIN-CONTAINING PROTEIN"/>
    <property type="match status" value="1"/>
</dbReference>
<gene>
    <name evidence="8" type="ORF">ACFQWG_03205</name>
</gene>
<protein>
    <submittedName>
        <fullName evidence="8">Rhomboid family intramembrane serine protease</fullName>
        <ecNumber evidence="8">3.4.21.-</ecNumber>
    </submittedName>
</protein>
<keyword evidence="3 6" id="KW-1133">Transmembrane helix</keyword>
<evidence type="ECO:0000313" key="8">
    <source>
        <dbReference type="EMBL" id="MFC7580230.1"/>
    </source>
</evidence>
<dbReference type="Pfam" id="PF01694">
    <property type="entry name" value="Rhomboid"/>
    <property type="match status" value="1"/>
</dbReference>
<dbReference type="InterPro" id="IPR022764">
    <property type="entry name" value="Peptidase_S54_rhomboid_dom"/>
</dbReference>
<comment type="subcellular location">
    <subcellularLocation>
        <location evidence="1">Membrane</location>
        <topology evidence="1">Multi-pass membrane protein</topology>
    </subcellularLocation>
</comment>
<proteinExistence type="predicted"/>
<dbReference type="PANTHER" id="PTHR43066">
    <property type="entry name" value="RHOMBOID-RELATED PROTEIN"/>
    <property type="match status" value="1"/>
</dbReference>
<organism evidence="8 9">
    <name type="scientific">Schaalia naturae</name>
    <dbReference type="NCBI Taxonomy" id="635203"/>
    <lineage>
        <taxon>Bacteria</taxon>
        <taxon>Bacillati</taxon>
        <taxon>Actinomycetota</taxon>
        <taxon>Actinomycetes</taxon>
        <taxon>Actinomycetales</taxon>
        <taxon>Actinomycetaceae</taxon>
        <taxon>Schaalia</taxon>
    </lineage>
</organism>
<keyword evidence="8" id="KW-0378">Hydrolase</keyword>
<keyword evidence="4 6" id="KW-0472">Membrane</keyword>
<name>A0ABW2SK44_9ACTO</name>
<dbReference type="SUPFAM" id="SSF144091">
    <property type="entry name" value="Rhomboid-like"/>
    <property type="match status" value="1"/>
</dbReference>
<dbReference type="Proteomes" id="UP001596527">
    <property type="component" value="Unassembled WGS sequence"/>
</dbReference>
<dbReference type="RefSeq" id="WP_380972042.1">
    <property type="nucleotide sequence ID" value="NZ_JBHTEF010000001.1"/>
</dbReference>
<sequence>MTSDHWAASPSRAPGRPARTSRRRSAGPAPVVAMLALIWAVFVAETVVPGVNLVSFGLIAGDPDRWWGVFTAPFLHAGLAHIVGNTMSFAVLGTLVALRSHREFYAVTVWAMIGGGALAWALTPAGTVVVGASGLVFGYFSDIVVGALIPGGRTLGIAVRDVLIAVVVVAVYGAAMAQGILAAGPSVSWQMHLGGALGGTVAALTVRR</sequence>